<dbReference type="AlphaFoldDB" id="A0AAD5JJQ5"/>
<comment type="caution">
    <text evidence="1">The sequence shown here is derived from an EMBL/GenBank/DDBJ whole genome shotgun (WGS) entry which is preliminary data.</text>
</comment>
<reference evidence="1" key="2">
    <citation type="submission" date="2023-02" db="EMBL/GenBank/DDBJ databases">
        <authorList>
            <consortium name="DOE Joint Genome Institute"/>
            <person name="Mondo S.J."/>
            <person name="Chang Y."/>
            <person name="Wang Y."/>
            <person name="Ahrendt S."/>
            <person name="Andreopoulos W."/>
            <person name="Barry K."/>
            <person name="Beard J."/>
            <person name="Benny G.L."/>
            <person name="Blankenship S."/>
            <person name="Bonito G."/>
            <person name="Cuomo C."/>
            <person name="Desiro A."/>
            <person name="Gervers K.A."/>
            <person name="Hundley H."/>
            <person name="Kuo A."/>
            <person name="LaButti K."/>
            <person name="Lang B.F."/>
            <person name="Lipzen A."/>
            <person name="O'Donnell K."/>
            <person name="Pangilinan J."/>
            <person name="Reynolds N."/>
            <person name="Sandor L."/>
            <person name="Smith M.W."/>
            <person name="Tsang A."/>
            <person name="Grigoriev I.V."/>
            <person name="Stajich J.E."/>
            <person name="Spatafora J.W."/>
        </authorList>
    </citation>
    <scope>NUCLEOTIDE SEQUENCE</scope>
    <source>
        <strain evidence="1">RSA 2281</strain>
    </source>
</reference>
<reference evidence="1" key="1">
    <citation type="journal article" date="2022" name="IScience">
        <title>Evolution of zygomycete secretomes and the origins of terrestrial fungal ecologies.</title>
        <authorList>
            <person name="Chang Y."/>
            <person name="Wang Y."/>
            <person name="Mondo S."/>
            <person name="Ahrendt S."/>
            <person name="Andreopoulos W."/>
            <person name="Barry K."/>
            <person name="Beard J."/>
            <person name="Benny G.L."/>
            <person name="Blankenship S."/>
            <person name="Bonito G."/>
            <person name="Cuomo C."/>
            <person name="Desiro A."/>
            <person name="Gervers K.A."/>
            <person name="Hundley H."/>
            <person name="Kuo A."/>
            <person name="LaButti K."/>
            <person name="Lang B.F."/>
            <person name="Lipzen A."/>
            <person name="O'Donnell K."/>
            <person name="Pangilinan J."/>
            <person name="Reynolds N."/>
            <person name="Sandor L."/>
            <person name="Smith M.E."/>
            <person name="Tsang A."/>
            <person name="Grigoriev I.V."/>
            <person name="Stajich J.E."/>
            <person name="Spatafora J.W."/>
        </authorList>
    </citation>
    <scope>NUCLEOTIDE SEQUENCE</scope>
    <source>
        <strain evidence="1">RSA 2281</strain>
    </source>
</reference>
<evidence type="ECO:0000313" key="1">
    <source>
        <dbReference type="EMBL" id="KAI9243003.1"/>
    </source>
</evidence>
<dbReference type="EMBL" id="JAIXMP010000130">
    <property type="protein sequence ID" value="KAI9243003.1"/>
    <property type="molecule type" value="Genomic_DNA"/>
</dbReference>
<name>A0AAD5JJQ5_9FUNG</name>
<gene>
    <name evidence="1" type="ORF">BDA99DRAFT_544673</name>
</gene>
<keyword evidence="2" id="KW-1185">Reference proteome</keyword>
<dbReference type="Proteomes" id="UP001209540">
    <property type="component" value="Unassembled WGS sequence"/>
</dbReference>
<accession>A0AAD5JJQ5</accession>
<sequence>MNQQSNINYEIYTIDNVHEALIHSTIPGVFSLIPNQKFYVHNKREGTSGLLYSERLVCHHAGHYETQRSIRLAQKDSKRCGCQGILKIRIMCSSPDQCEFHMKHDIQSIFLEVLKMLIHKDYMTKLWNLLMTNYAKDITAVLFAYLFCDNLMQLLMIVQLLKKELFEFHPNDMISVRVWLNEKLPRENYTIFN</sequence>
<feature type="non-terminal residue" evidence="1">
    <location>
        <position position="1"/>
    </location>
</feature>
<organism evidence="1 2">
    <name type="scientific">Phascolomyces articulosus</name>
    <dbReference type="NCBI Taxonomy" id="60185"/>
    <lineage>
        <taxon>Eukaryota</taxon>
        <taxon>Fungi</taxon>
        <taxon>Fungi incertae sedis</taxon>
        <taxon>Mucoromycota</taxon>
        <taxon>Mucoromycotina</taxon>
        <taxon>Mucoromycetes</taxon>
        <taxon>Mucorales</taxon>
        <taxon>Lichtheimiaceae</taxon>
        <taxon>Phascolomyces</taxon>
    </lineage>
</organism>
<protein>
    <submittedName>
        <fullName evidence="1">Uncharacterized protein</fullName>
    </submittedName>
</protein>
<proteinExistence type="predicted"/>
<evidence type="ECO:0000313" key="2">
    <source>
        <dbReference type="Proteomes" id="UP001209540"/>
    </source>
</evidence>